<dbReference type="GO" id="GO:0032299">
    <property type="term" value="C:ribonuclease H2 complex"/>
    <property type="evidence" value="ECO:0007669"/>
    <property type="project" value="InterPro"/>
</dbReference>
<dbReference type="EMBL" id="KZ613491">
    <property type="protein sequence ID" value="PMD19106.1"/>
    <property type="molecule type" value="Genomic_DNA"/>
</dbReference>
<organism evidence="1 2">
    <name type="scientific">Hyaloscypha hepaticicola</name>
    <dbReference type="NCBI Taxonomy" id="2082293"/>
    <lineage>
        <taxon>Eukaryota</taxon>
        <taxon>Fungi</taxon>
        <taxon>Dikarya</taxon>
        <taxon>Ascomycota</taxon>
        <taxon>Pezizomycotina</taxon>
        <taxon>Leotiomycetes</taxon>
        <taxon>Helotiales</taxon>
        <taxon>Hyaloscyphaceae</taxon>
        <taxon>Hyaloscypha</taxon>
    </lineage>
</organism>
<dbReference type="PANTHER" id="PTHR47204:SF1">
    <property type="entry name" value="RIBONUCLEASE H2 SUBUNIT C"/>
    <property type="match status" value="1"/>
</dbReference>
<dbReference type="STRING" id="1745343.A0A2J6PZ00"/>
<accession>A0A2J6PZ00</accession>
<dbReference type="Pfam" id="PF08615">
    <property type="entry name" value="RNase_H2_suC"/>
    <property type="match status" value="1"/>
</dbReference>
<sequence>MLAIEKSKRHKGKCTTNVLPCRINHNGPVDASKRYWNPTKAPDGKTVAYFRGRKLHGKQMKVPKGYRGVVISSTERILPKTAPTIEDNDVVEIEEEADVKIMEEQSEFDYIMLWGHEALPDEIADPYVRGIEEWISLAEQINSTDEKDEISKN</sequence>
<dbReference type="InterPro" id="IPR013924">
    <property type="entry name" value="RNase_H2_suC"/>
</dbReference>
<name>A0A2J6PZ00_9HELO</name>
<dbReference type="CDD" id="cd09271">
    <property type="entry name" value="RNase_H2-C"/>
    <property type="match status" value="1"/>
</dbReference>
<dbReference type="Proteomes" id="UP000235672">
    <property type="component" value="Unassembled WGS sequence"/>
</dbReference>
<keyword evidence="2" id="KW-1185">Reference proteome</keyword>
<protein>
    <submittedName>
        <fullName evidence="1">Ribonuclease H1 small subunit</fullName>
    </submittedName>
</protein>
<gene>
    <name evidence="1" type="ORF">NA56DRAFT_214972</name>
</gene>
<dbReference type="AlphaFoldDB" id="A0A2J6PZ00"/>
<dbReference type="PANTHER" id="PTHR47204">
    <property type="entry name" value="OS02G0168900 PROTEIN"/>
    <property type="match status" value="1"/>
</dbReference>
<reference evidence="1 2" key="1">
    <citation type="submission" date="2016-05" db="EMBL/GenBank/DDBJ databases">
        <title>A degradative enzymes factory behind the ericoid mycorrhizal symbiosis.</title>
        <authorList>
            <consortium name="DOE Joint Genome Institute"/>
            <person name="Martino E."/>
            <person name="Morin E."/>
            <person name="Grelet G."/>
            <person name="Kuo A."/>
            <person name="Kohler A."/>
            <person name="Daghino S."/>
            <person name="Barry K."/>
            <person name="Choi C."/>
            <person name="Cichocki N."/>
            <person name="Clum A."/>
            <person name="Copeland A."/>
            <person name="Hainaut M."/>
            <person name="Haridas S."/>
            <person name="Labutti K."/>
            <person name="Lindquist E."/>
            <person name="Lipzen A."/>
            <person name="Khouja H.-R."/>
            <person name="Murat C."/>
            <person name="Ohm R."/>
            <person name="Olson A."/>
            <person name="Spatafora J."/>
            <person name="Veneault-Fourrey C."/>
            <person name="Henrissat B."/>
            <person name="Grigoriev I."/>
            <person name="Martin F."/>
            <person name="Perotto S."/>
        </authorList>
    </citation>
    <scope>NUCLEOTIDE SEQUENCE [LARGE SCALE GENOMIC DNA]</scope>
    <source>
        <strain evidence="1 2">UAMH 7357</strain>
    </source>
</reference>
<evidence type="ECO:0000313" key="1">
    <source>
        <dbReference type="EMBL" id="PMD19106.1"/>
    </source>
</evidence>
<dbReference type="GO" id="GO:0006401">
    <property type="term" value="P:RNA catabolic process"/>
    <property type="evidence" value="ECO:0007669"/>
    <property type="project" value="InterPro"/>
</dbReference>
<dbReference type="Gene3D" id="2.40.128.680">
    <property type="match status" value="1"/>
</dbReference>
<dbReference type="OrthoDB" id="6222486at2759"/>
<proteinExistence type="predicted"/>
<evidence type="ECO:0000313" key="2">
    <source>
        <dbReference type="Proteomes" id="UP000235672"/>
    </source>
</evidence>